<reference evidence="1 2" key="1">
    <citation type="submission" date="2019-12" db="EMBL/GenBank/DDBJ databases">
        <title>Sporaefaciens musculi gen. nov., sp. nov., a novel bacterium isolated from the caecum of an obese mouse.</title>
        <authorList>
            <person name="Rasmussen T.S."/>
            <person name="Streidl T."/>
            <person name="Hitch T.C.A."/>
            <person name="Wortmann E."/>
            <person name="Deptula P."/>
            <person name="Hansen M."/>
            <person name="Nielsen D.S."/>
            <person name="Clavel T."/>
            <person name="Vogensen F.K."/>
        </authorList>
    </citation>
    <scope>NUCLEOTIDE SEQUENCE [LARGE SCALE GENOMIC DNA]</scope>
    <source>
        <strain evidence="1 2">WCA-9-b2</strain>
    </source>
</reference>
<gene>
    <name evidence="1" type="ORF">GN277_18765</name>
</gene>
<evidence type="ECO:0000313" key="2">
    <source>
        <dbReference type="Proteomes" id="UP000460412"/>
    </source>
</evidence>
<evidence type="ECO:0000313" key="1">
    <source>
        <dbReference type="EMBL" id="MXP77345.1"/>
    </source>
</evidence>
<comment type="caution">
    <text evidence="1">The sequence shown here is derived from an EMBL/GenBank/DDBJ whole genome shotgun (WGS) entry which is preliminary data.</text>
</comment>
<dbReference type="AlphaFoldDB" id="A0A7X3MJC2"/>
<sequence length="54" mass="6388">MQNAPKPDGMIAAQVKLEKDLRSCMHCRFFYGNNSQSLKCYNFSYFLTNIFFRI</sequence>
<organism evidence="1 2">
    <name type="scientific">Sporofaciens musculi</name>
    <dbReference type="NCBI Taxonomy" id="2681861"/>
    <lineage>
        <taxon>Bacteria</taxon>
        <taxon>Bacillati</taxon>
        <taxon>Bacillota</taxon>
        <taxon>Clostridia</taxon>
        <taxon>Lachnospirales</taxon>
        <taxon>Lachnospiraceae</taxon>
        <taxon>Sporofaciens</taxon>
    </lineage>
</organism>
<proteinExistence type="predicted"/>
<accession>A0A7X3MJC2</accession>
<dbReference type="EMBL" id="WUQX01000001">
    <property type="protein sequence ID" value="MXP77345.1"/>
    <property type="molecule type" value="Genomic_DNA"/>
</dbReference>
<keyword evidence="2" id="KW-1185">Reference proteome</keyword>
<protein>
    <submittedName>
        <fullName evidence="1">Uncharacterized protein</fullName>
    </submittedName>
</protein>
<name>A0A7X3MJC2_9FIRM</name>
<dbReference type="Proteomes" id="UP000460412">
    <property type="component" value="Unassembled WGS sequence"/>
</dbReference>